<evidence type="ECO:0000259" key="9">
    <source>
        <dbReference type="Pfam" id="PF05572"/>
    </source>
</evidence>
<feature type="domain" description="Peptidase M43 pregnancy-associated plasma-A" evidence="9">
    <location>
        <begin position="189"/>
        <end position="336"/>
    </location>
</feature>
<evidence type="ECO:0000313" key="12">
    <source>
        <dbReference type="Proteomes" id="UP000278775"/>
    </source>
</evidence>
<dbReference type="GO" id="GO:0046872">
    <property type="term" value="F:metal ion binding"/>
    <property type="evidence" value="ECO:0007669"/>
    <property type="project" value="UniProtKB-KW"/>
</dbReference>
<dbReference type="GO" id="GO:0008237">
    <property type="term" value="F:metallopeptidase activity"/>
    <property type="evidence" value="ECO:0007669"/>
    <property type="project" value="UniProtKB-KW"/>
</dbReference>
<keyword evidence="2" id="KW-0645">Protease</keyword>
<dbReference type="InterPro" id="IPR045474">
    <property type="entry name" value="GEVED"/>
</dbReference>
<evidence type="ECO:0000256" key="4">
    <source>
        <dbReference type="ARBA" id="ARBA00022729"/>
    </source>
</evidence>
<keyword evidence="8" id="KW-1015">Disulfide bond</keyword>
<evidence type="ECO:0000259" key="10">
    <source>
        <dbReference type="Pfam" id="PF20009"/>
    </source>
</evidence>
<keyword evidence="7" id="KW-0482">Metalloprotease</keyword>
<proteinExistence type="inferred from homology"/>
<keyword evidence="3" id="KW-0479">Metal-binding</keyword>
<evidence type="ECO:0000256" key="6">
    <source>
        <dbReference type="ARBA" id="ARBA00022833"/>
    </source>
</evidence>
<keyword evidence="5" id="KW-0378">Hydrolase</keyword>
<dbReference type="Pfam" id="PF20009">
    <property type="entry name" value="GEVED"/>
    <property type="match status" value="1"/>
</dbReference>
<keyword evidence="6" id="KW-0862">Zinc</keyword>
<gene>
    <name evidence="11" type="ORF">D1631_16720</name>
</gene>
<keyword evidence="4" id="KW-0732">Signal</keyword>
<dbReference type="Pfam" id="PF05572">
    <property type="entry name" value="Peptidase_M43"/>
    <property type="match status" value="1"/>
</dbReference>
<dbReference type="SUPFAM" id="SSF55486">
    <property type="entry name" value="Metalloproteases ('zincins'), catalytic domain"/>
    <property type="match status" value="1"/>
</dbReference>
<accession>A0A3M7TK05</accession>
<dbReference type="PANTHER" id="PTHR47466">
    <property type="match status" value="1"/>
</dbReference>
<reference evidence="11 12" key="1">
    <citation type="submission" date="2018-08" db="EMBL/GenBank/DDBJ databases">
        <title>Chryseobacterium nematophagum: a novel matrix digesting pathogen of nematodes.</title>
        <authorList>
            <person name="Page A."/>
            <person name="Roberts M."/>
            <person name="Felix M.-A."/>
            <person name="Weir W."/>
        </authorList>
    </citation>
    <scope>NUCLEOTIDE SEQUENCE [LARGE SCALE GENOMIC DNA]</scope>
    <source>
        <strain evidence="11 12">JUb129</strain>
    </source>
</reference>
<dbReference type="AlphaFoldDB" id="A0A3M7TK05"/>
<feature type="domain" description="GEVED" evidence="10">
    <location>
        <begin position="440"/>
        <end position="516"/>
    </location>
</feature>
<dbReference type="EMBL" id="QWIU01000002">
    <property type="protein sequence ID" value="RNA63444.1"/>
    <property type="molecule type" value="Genomic_DNA"/>
</dbReference>
<evidence type="ECO:0000256" key="2">
    <source>
        <dbReference type="ARBA" id="ARBA00022670"/>
    </source>
</evidence>
<organism evidence="11 12">
    <name type="scientific">Chryseobacterium nematophagum</name>
    <dbReference type="NCBI Taxonomy" id="2305228"/>
    <lineage>
        <taxon>Bacteria</taxon>
        <taxon>Pseudomonadati</taxon>
        <taxon>Bacteroidota</taxon>
        <taxon>Flavobacteriia</taxon>
        <taxon>Flavobacteriales</taxon>
        <taxon>Weeksellaceae</taxon>
        <taxon>Chryseobacterium group</taxon>
        <taxon>Chryseobacterium</taxon>
    </lineage>
</organism>
<sequence>MELITQKIISMKKLLFAIIVGLCSFSHLISQTHIPLLCGTEEIMKKHYEEFPTQKAQDDAFNLELSTLIKSGQINTIIDNKKIYEIPIVVHVVGDGSTIGTSNNPPDAAIMAWINYTNGVFSGSYNSGMSASSAPLPIKLILAKIDPNCNPTNGINRINASHLPKYVNGGVNTTSSTNAVTPSQITALGMWDTTKYYNIYVVKRLSSASTLLNGFAYYPGTSIDYSFMSISASTVNSQTLAHEFGHALGLRHTHEGYNSNNGNCPQNIDCTIDGDMVCDTEPMKSLYHYSISAACQTGSLNPCTNTLYSGGERNVMAYTFCFRNLFTQGQATRAIAQLLQYRSSLINSRSKNSTPIDNTTILVPACFPTSMSQQGNYNIGITSVQFGDINNYSMNYKLAQNNFYENFTENYCLGISKTNIPINSATTLTVKPGLSNPHKIKAYIDYDNNGQFDETSELILNATGISNGSFATANVIPPMNAVLNTPLRMRVIGDFSGVDITSCYTPVYGQVEDYSVIINIDNIHAKNEQQQNTHRSTFIR</sequence>
<evidence type="ECO:0000313" key="11">
    <source>
        <dbReference type="EMBL" id="RNA63444.1"/>
    </source>
</evidence>
<name>A0A3M7TK05_9FLAO</name>
<evidence type="ECO:0000256" key="7">
    <source>
        <dbReference type="ARBA" id="ARBA00023049"/>
    </source>
</evidence>
<evidence type="ECO:0000256" key="5">
    <source>
        <dbReference type="ARBA" id="ARBA00022801"/>
    </source>
</evidence>
<comment type="similarity">
    <text evidence="1">Belongs to the peptidase M43B family.</text>
</comment>
<comment type="caution">
    <text evidence="11">The sequence shown here is derived from an EMBL/GenBank/DDBJ whole genome shotgun (WGS) entry which is preliminary data.</text>
</comment>
<dbReference type="PANTHER" id="PTHR47466:SF1">
    <property type="entry name" value="METALLOPROTEASE MEP1 (AFU_ORTHOLOGUE AFUA_1G07730)-RELATED"/>
    <property type="match status" value="1"/>
</dbReference>
<dbReference type="InterPro" id="IPR008754">
    <property type="entry name" value="Peptidase_M43"/>
</dbReference>
<dbReference type="InterPro" id="IPR024079">
    <property type="entry name" value="MetalloPept_cat_dom_sf"/>
</dbReference>
<evidence type="ECO:0000256" key="1">
    <source>
        <dbReference type="ARBA" id="ARBA00008721"/>
    </source>
</evidence>
<evidence type="ECO:0000256" key="8">
    <source>
        <dbReference type="ARBA" id="ARBA00023157"/>
    </source>
</evidence>
<dbReference type="Proteomes" id="UP000278775">
    <property type="component" value="Unassembled WGS sequence"/>
</dbReference>
<evidence type="ECO:0000256" key="3">
    <source>
        <dbReference type="ARBA" id="ARBA00022723"/>
    </source>
</evidence>
<dbReference type="Gene3D" id="3.40.390.10">
    <property type="entry name" value="Collagenase (Catalytic Domain)"/>
    <property type="match status" value="1"/>
</dbReference>
<protein>
    <submittedName>
        <fullName evidence="11">Uncharacterized protein</fullName>
    </submittedName>
</protein>
<dbReference type="GO" id="GO:0006508">
    <property type="term" value="P:proteolysis"/>
    <property type="evidence" value="ECO:0007669"/>
    <property type="project" value="UniProtKB-KW"/>
</dbReference>